<accession>A0ABV6NUY1</accession>
<sequence length="411" mass="42281">MTFRRIFATLTGVLLTMPAAVLPPAPAHAAADVPCPSVSPPVSRPPRPPVPSADAADRTVGGAALATDGLAVPDGAARPPAITATSWLVADLDSGAVLGACGAHAYALPASTQKLLLAATVLPKLDPKRVVTVTSQDLDFERGSSAVGLVVGGRYSVETLWLGLLLNSGNDAAQVLARLGGGSAGVAGTVSAMNAEAHRLGARQTHAATPSGLDGPNQFTSAYDLALIARDCFTNATFRRYTAARTAQMPAQPPGAKNGFQIQNENSLLFNYPGALGGKTGFTTVARHTYVGVAQRNGRRLVVTLLNGEARPLRGWQQGAALLDWGFARPADAAVGRLVNPGELDATAGPPPVQPKAGTQAVERPSGRGHSGPPSRTILVVVVVLLGAATLVLTVVAVRTRPRHAGRRRAR</sequence>
<evidence type="ECO:0000313" key="13">
    <source>
        <dbReference type="Proteomes" id="UP001589894"/>
    </source>
</evidence>
<keyword evidence="12" id="KW-0645">Protease</keyword>
<dbReference type="EMBL" id="JBHLUE010000007">
    <property type="protein sequence ID" value="MFC0564598.1"/>
    <property type="molecule type" value="Genomic_DNA"/>
</dbReference>
<keyword evidence="13" id="KW-1185">Reference proteome</keyword>
<keyword evidence="6" id="KW-0961">Cell wall biogenesis/degradation</keyword>
<evidence type="ECO:0000256" key="6">
    <source>
        <dbReference type="ARBA" id="ARBA00023316"/>
    </source>
</evidence>
<evidence type="ECO:0000313" key="12">
    <source>
        <dbReference type="EMBL" id="MFC0564598.1"/>
    </source>
</evidence>
<organism evidence="12 13">
    <name type="scientific">Plantactinospora siamensis</name>
    <dbReference type="NCBI Taxonomy" id="555372"/>
    <lineage>
        <taxon>Bacteria</taxon>
        <taxon>Bacillati</taxon>
        <taxon>Actinomycetota</taxon>
        <taxon>Actinomycetes</taxon>
        <taxon>Micromonosporales</taxon>
        <taxon>Micromonosporaceae</taxon>
        <taxon>Plantactinospora</taxon>
    </lineage>
</organism>
<evidence type="ECO:0000256" key="10">
    <source>
        <dbReference type="SAM" id="SignalP"/>
    </source>
</evidence>
<dbReference type="RefSeq" id="WP_377337739.1">
    <property type="nucleotide sequence ID" value="NZ_JBHLUE010000007.1"/>
</dbReference>
<feature type="region of interest" description="Disordered" evidence="8">
    <location>
        <begin position="30"/>
        <end position="57"/>
    </location>
</feature>
<keyword evidence="3 12" id="KW-0378">Hydrolase</keyword>
<evidence type="ECO:0000256" key="2">
    <source>
        <dbReference type="ARBA" id="ARBA00022729"/>
    </source>
</evidence>
<keyword evidence="4" id="KW-0133">Cell shape</keyword>
<evidence type="ECO:0000256" key="9">
    <source>
        <dbReference type="SAM" id="Phobius"/>
    </source>
</evidence>
<dbReference type="PANTHER" id="PTHR21581">
    <property type="entry name" value="D-ALANYL-D-ALANINE CARBOXYPEPTIDASE"/>
    <property type="match status" value="1"/>
</dbReference>
<evidence type="ECO:0000256" key="3">
    <source>
        <dbReference type="ARBA" id="ARBA00022801"/>
    </source>
</evidence>
<feature type="signal peptide" evidence="10">
    <location>
        <begin position="1"/>
        <end position="29"/>
    </location>
</feature>
<proteinExistence type="inferred from homology"/>
<dbReference type="InterPro" id="IPR001967">
    <property type="entry name" value="Peptidase_S11_N"/>
</dbReference>
<dbReference type="Proteomes" id="UP001589894">
    <property type="component" value="Unassembled WGS sequence"/>
</dbReference>
<dbReference type="InterPro" id="IPR018044">
    <property type="entry name" value="Peptidase_S11"/>
</dbReference>
<evidence type="ECO:0000256" key="1">
    <source>
        <dbReference type="ARBA" id="ARBA00007164"/>
    </source>
</evidence>
<name>A0ABV6NUY1_9ACTN</name>
<evidence type="ECO:0000259" key="11">
    <source>
        <dbReference type="Pfam" id="PF00768"/>
    </source>
</evidence>
<dbReference type="Gene3D" id="3.40.710.10">
    <property type="entry name" value="DD-peptidase/beta-lactamase superfamily"/>
    <property type="match status" value="1"/>
</dbReference>
<keyword evidence="2 10" id="KW-0732">Signal</keyword>
<dbReference type="InterPro" id="IPR012338">
    <property type="entry name" value="Beta-lactam/transpept-like"/>
</dbReference>
<dbReference type="SUPFAM" id="SSF56601">
    <property type="entry name" value="beta-lactamase/transpeptidase-like"/>
    <property type="match status" value="1"/>
</dbReference>
<feature type="region of interest" description="Disordered" evidence="8">
    <location>
        <begin position="342"/>
        <end position="373"/>
    </location>
</feature>
<protein>
    <submittedName>
        <fullName evidence="12">D-alanyl-D-alanine carboxypeptidase family protein</fullName>
        <ecNumber evidence="12">3.4.-.-</ecNumber>
    </submittedName>
</protein>
<feature type="compositionally biased region" description="Pro residues" evidence="8">
    <location>
        <begin position="37"/>
        <end position="51"/>
    </location>
</feature>
<keyword evidence="9" id="KW-1133">Transmembrane helix</keyword>
<comment type="caution">
    <text evidence="12">The sequence shown here is derived from an EMBL/GenBank/DDBJ whole genome shotgun (WGS) entry which is preliminary data.</text>
</comment>
<keyword evidence="12" id="KW-0121">Carboxypeptidase</keyword>
<dbReference type="Pfam" id="PF00768">
    <property type="entry name" value="Peptidase_S11"/>
    <property type="match status" value="1"/>
</dbReference>
<keyword evidence="9" id="KW-0812">Transmembrane</keyword>
<feature type="domain" description="Peptidase S11 D-alanyl-D-alanine carboxypeptidase A N-terminal" evidence="11">
    <location>
        <begin position="77"/>
        <end position="308"/>
    </location>
</feature>
<feature type="transmembrane region" description="Helical" evidence="9">
    <location>
        <begin position="378"/>
        <end position="398"/>
    </location>
</feature>
<dbReference type="GO" id="GO:0004180">
    <property type="term" value="F:carboxypeptidase activity"/>
    <property type="evidence" value="ECO:0007669"/>
    <property type="project" value="UniProtKB-KW"/>
</dbReference>
<dbReference type="PRINTS" id="PR00725">
    <property type="entry name" value="DADACBPTASE1"/>
</dbReference>
<evidence type="ECO:0000256" key="7">
    <source>
        <dbReference type="RuleBase" id="RU004016"/>
    </source>
</evidence>
<evidence type="ECO:0000256" key="8">
    <source>
        <dbReference type="SAM" id="MobiDB-lite"/>
    </source>
</evidence>
<dbReference type="PANTHER" id="PTHR21581:SF33">
    <property type="entry name" value="D-ALANYL-D-ALANINE CARBOXYPEPTIDASE DACB"/>
    <property type="match status" value="1"/>
</dbReference>
<keyword evidence="9" id="KW-0472">Membrane</keyword>
<reference evidence="12 13" key="1">
    <citation type="submission" date="2024-09" db="EMBL/GenBank/DDBJ databases">
        <authorList>
            <person name="Sun Q."/>
            <person name="Mori K."/>
        </authorList>
    </citation>
    <scope>NUCLEOTIDE SEQUENCE [LARGE SCALE GENOMIC DNA]</scope>
    <source>
        <strain evidence="12 13">TBRC 2205</strain>
    </source>
</reference>
<gene>
    <name evidence="12" type="ORF">ACFFHU_10680</name>
</gene>
<evidence type="ECO:0000256" key="5">
    <source>
        <dbReference type="ARBA" id="ARBA00022984"/>
    </source>
</evidence>
<feature type="chain" id="PRO_5046279534" evidence="10">
    <location>
        <begin position="30"/>
        <end position="411"/>
    </location>
</feature>
<evidence type="ECO:0000256" key="4">
    <source>
        <dbReference type="ARBA" id="ARBA00022960"/>
    </source>
</evidence>
<dbReference type="EC" id="3.4.-.-" evidence="12"/>
<comment type="similarity">
    <text evidence="1 7">Belongs to the peptidase S11 family.</text>
</comment>
<keyword evidence="5" id="KW-0573">Peptidoglycan synthesis</keyword>